<proteinExistence type="predicted"/>
<dbReference type="CDD" id="cd04301">
    <property type="entry name" value="NAT_SF"/>
    <property type="match status" value="1"/>
</dbReference>
<dbReference type="KEGG" id="nmes:H9L09_09015"/>
<feature type="region of interest" description="Disordered" evidence="1">
    <location>
        <begin position="213"/>
        <end position="232"/>
    </location>
</feature>
<evidence type="ECO:0000313" key="4">
    <source>
        <dbReference type="Proteomes" id="UP000515947"/>
    </source>
</evidence>
<dbReference type="GO" id="GO:0016747">
    <property type="term" value="F:acyltransferase activity, transferring groups other than amino-acyl groups"/>
    <property type="evidence" value="ECO:0007669"/>
    <property type="project" value="InterPro"/>
</dbReference>
<evidence type="ECO:0000256" key="1">
    <source>
        <dbReference type="SAM" id="MobiDB-lite"/>
    </source>
</evidence>
<reference evidence="3 4" key="1">
    <citation type="submission" date="2020-08" db="EMBL/GenBank/DDBJ databases">
        <title>Genome sequence of Nocardioides mesophilus KACC 16243T.</title>
        <authorList>
            <person name="Hyun D.-W."/>
            <person name="Bae J.-W."/>
        </authorList>
    </citation>
    <scope>NUCLEOTIDE SEQUENCE [LARGE SCALE GENOMIC DNA]</scope>
    <source>
        <strain evidence="3 4">KACC 16243</strain>
    </source>
</reference>
<keyword evidence="3" id="KW-0808">Transferase</keyword>
<evidence type="ECO:0000259" key="2">
    <source>
        <dbReference type="PROSITE" id="PS51186"/>
    </source>
</evidence>
<dbReference type="AlphaFoldDB" id="A0A7G9RFR4"/>
<dbReference type="RefSeq" id="WP_187580279.1">
    <property type="nucleotide sequence ID" value="NZ_CP060713.1"/>
</dbReference>
<feature type="compositionally biased region" description="Basic and acidic residues" evidence="1">
    <location>
        <begin position="223"/>
        <end position="232"/>
    </location>
</feature>
<dbReference type="Gene3D" id="3.40.630.30">
    <property type="match status" value="1"/>
</dbReference>
<sequence>MSRRLARLTLDTLADLPESARSCVCWELDPVQRARAVAAGDAAAEKEAWLSRVLLEWGSCGRVLYVDGDAAGFVVYAPPPFLPGAAAMPTAPPGEDAVLLSTACVFPQYAGGGLGRMLMQGVVKDLVKRGGIRAVEAFGDTRAPARGAGATGEPAAAHDRCVLPAEYLLRVGFKTQRAHPRYPRMRLEVKSAVTWRSEVESALERLLGAVRPVRHPTPARPSFEPRSKRPPG</sequence>
<dbReference type="SUPFAM" id="SSF55729">
    <property type="entry name" value="Acyl-CoA N-acyltransferases (Nat)"/>
    <property type="match status" value="1"/>
</dbReference>
<dbReference type="PROSITE" id="PS51186">
    <property type="entry name" value="GNAT"/>
    <property type="match status" value="1"/>
</dbReference>
<dbReference type="Pfam" id="PF00583">
    <property type="entry name" value="Acetyltransf_1"/>
    <property type="match status" value="1"/>
</dbReference>
<gene>
    <name evidence="3" type="ORF">H9L09_09015</name>
</gene>
<evidence type="ECO:0000313" key="3">
    <source>
        <dbReference type="EMBL" id="QNN54439.1"/>
    </source>
</evidence>
<keyword evidence="4" id="KW-1185">Reference proteome</keyword>
<name>A0A7G9RFR4_9ACTN</name>
<organism evidence="3 4">
    <name type="scientific">Nocardioides mesophilus</name>
    <dbReference type="NCBI Taxonomy" id="433659"/>
    <lineage>
        <taxon>Bacteria</taxon>
        <taxon>Bacillati</taxon>
        <taxon>Actinomycetota</taxon>
        <taxon>Actinomycetes</taxon>
        <taxon>Propionibacteriales</taxon>
        <taxon>Nocardioidaceae</taxon>
        <taxon>Nocardioides</taxon>
    </lineage>
</organism>
<protein>
    <submittedName>
        <fullName evidence="3">GNAT family N-acetyltransferase</fullName>
    </submittedName>
</protein>
<dbReference type="Proteomes" id="UP000515947">
    <property type="component" value="Chromosome"/>
</dbReference>
<dbReference type="InterPro" id="IPR016181">
    <property type="entry name" value="Acyl_CoA_acyltransferase"/>
</dbReference>
<dbReference type="InterPro" id="IPR000182">
    <property type="entry name" value="GNAT_dom"/>
</dbReference>
<accession>A0A7G9RFR4</accession>
<feature type="domain" description="N-acetyltransferase" evidence="2">
    <location>
        <begin position="23"/>
        <end position="190"/>
    </location>
</feature>
<dbReference type="EMBL" id="CP060713">
    <property type="protein sequence ID" value="QNN54439.1"/>
    <property type="molecule type" value="Genomic_DNA"/>
</dbReference>